<keyword evidence="3" id="KW-1185">Reference proteome</keyword>
<comment type="caution">
    <text evidence="2">The sequence shown here is derived from an EMBL/GenBank/DDBJ whole genome shotgun (WGS) entry which is preliminary data.</text>
</comment>
<feature type="compositionally biased region" description="Basic and acidic residues" evidence="1">
    <location>
        <begin position="848"/>
        <end position="886"/>
    </location>
</feature>
<feature type="compositionally biased region" description="Polar residues" evidence="1">
    <location>
        <begin position="656"/>
        <end position="667"/>
    </location>
</feature>
<accession>A0A4Z2I7I8</accession>
<feature type="compositionally biased region" description="Basic and acidic residues" evidence="1">
    <location>
        <begin position="470"/>
        <end position="479"/>
    </location>
</feature>
<sequence length="1572" mass="171984">MKLNPQHAPLYGECVLTVQLDDGDACRDEGEEEEEEATAEFYLLFSGSTQRHLTSTLRVSHDTLQAMCPAHDVCEQVLVTLCLARPGEPVNTHSQETFCFTQDLALDMASYLLESIAPQDALLLDNERIPSKECERLDRSLALALKHLIQPHQRTGPGPDDELRAEVSTQPDSRTAASQCQQLSSLLHLAAGHGLRTVAEFLLQQPGGREALRRPNARGLTAARLAESRGHGQLAELFTQYETSQNAQAEPKEQPHVHPRGRVFQHHASLGTYTLTFLGLQRRREEGAGEIREEVEELRRRIHLHREETGNSDFAGTVALTRDPVSPACGLQCHFNGLSALTRETCSTTTEEQGHPLSLEERAQGEDSIVVTRTSCTSGTLCQRQEARGERRGSPAPNPPAGRSRKNRKRTAKNTRLATESPRRNRNTQEAGGGSAQRRAKATGSNAETDETRPTGASVTGDDDDDDDRATETHNRAEKTALPINLVSAPGGDGKCTGRKAVALPATIIVEKQEGEKWEVDLLICKRVAETVTQFKQRDTASVSSGEVQVDIAAESGVERTATMGQEQSQDHQESQSDPEEQGQHDTMDSSPQSGRTTGPKSPETERKPRRVLWRDSGWIGSRMGSPPPGPETIAKTVWYQGEKPDQDADDYCNREQGNSRFSQSVWYDSDTADQREREQLEQVMKEQKECDLSSAQASGLSTPQLLEQPLSFHQLSSALSKPHAVGTQPALPSHGSGGQRREVYESQQKEEVGPDWKEGGVEGDGEEVSNRGATHSRKSSETADVEEGERQESGDKGAKGRKKRKKKRGKRGGAEAKLSSSSSIESQSQIEIKTQREQVLDPSSQSEAKDTTGKEDIEAPTKEAMHLPRQIEGHNRHAHDPDHTNSDPSESTPEISSTDRGRTDLIGVMASQSLETKELSDDDSKSPDSIVTASDLQMDIRKADMEATVQPLNEALDPTELELKGLPGLVHPIVDNVDSMELPINEDSRVAGNAVPSVDRTGLVESNCLKLLDSPEYTEDSSHAEFPEQNTQHEPSVESSKPAQPEDPTGRPHEFLESTHPAEARDQPIEGSTDVLPFEMCEGSTETTARGYSEHCLAPGMPRDRQHGEEKRNEACVGKEEVGKERSRSEENDGGMLRGEESSSIEQGQDHNESVVAMAVAVVTVAIASAMATIELSQQLADNQPESQEYLNQTQGDSFNTVHSPQLMERENCPLRPAETENTPIEHSIGGLFIEPTDRFAYKEKNCVEISEESDSAVLQCNTETVTLQRTSNHHPYLDPLTIEETPSSPQLAKEEIQIETTQHQIFACTLHEAEDQLPHIISESLSEADETIRAEVEGHGCVQVESRQQLSDLVAELKRHPEASGTFCTGSVENPRPVEHRGPQDQSICKEKSGMQHRLYGDDSPPLESITTEAEVGSQDSPHSFKVIKDISGRECEGAPQPGSQTETPHGSSPLTCPTLPFASCDLTPVADPSREEPTGPQDAETDEYQSATNMELVPANPIDAGGSKLHSKGQEPDAADNQDSAFGGLKKVSLDAVDGWKEREKNKLKSEAEARNVPVTADITSLMGK</sequence>
<feature type="compositionally biased region" description="Polar residues" evidence="1">
    <location>
        <begin position="589"/>
        <end position="600"/>
    </location>
</feature>
<feature type="compositionally biased region" description="Basic and acidic residues" evidence="1">
    <location>
        <begin position="673"/>
        <end position="692"/>
    </location>
</feature>
<feature type="compositionally biased region" description="Basic and acidic residues" evidence="1">
    <location>
        <begin position="916"/>
        <end position="927"/>
    </location>
</feature>
<feature type="region of interest" description="Disordered" evidence="1">
    <location>
        <begin position="1367"/>
        <end position="1388"/>
    </location>
</feature>
<proteinExistence type="predicted"/>
<dbReference type="InterPro" id="IPR051632">
    <property type="entry name" value="Rho_GEF"/>
</dbReference>
<feature type="region of interest" description="Disordered" evidence="1">
    <location>
        <begin position="718"/>
        <end position="937"/>
    </location>
</feature>
<feature type="compositionally biased region" description="Polar residues" evidence="1">
    <location>
        <begin position="887"/>
        <end position="897"/>
    </location>
</feature>
<dbReference type="EMBL" id="SRLO01000119">
    <property type="protein sequence ID" value="TNN74016.1"/>
    <property type="molecule type" value="Genomic_DNA"/>
</dbReference>
<feature type="compositionally biased region" description="Basic and acidic residues" evidence="1">
    <location>
        <begin position="789"/>
        <end position="799"/>
    </location>
</feature>
<keyword evidence="2" id="KW-0418">Kinase</keyword>
<gene>
    <name evidence="2" type="primary">AKAP13_0</name>
    <name evidence="2" type="ORF">EYF80_015837</name>
</gene>
<evidence type="ECO:0000256" key="1">
    <source>
        <dbReference type="SAM" id="MobiDB-lite"/>
    </source>
</evidence>
<name>A0A4Z2I7I8_9TELE</name>
<feature type="region of interest" description="Disordered" evidence="1">
    <location>
        <begin position="1015"/>
        <end position="1070"/>
    </location>
</feature>
<feature type="region of interest" description="Disordered" evidence="1">
    <location>
        <begin position="347"/>
        <end position="486"/>
    </location>
</feature>
<feature type="region of interest" description="Disordered" evidence="1">
    <location>
        <begin position="1436"/>
        <end position="1529"/>
    </location>
</feature>
<feature type="compositionally biased region" description="Basic and acidic residues" evidence="1">
    <location>
        <begin position="352"/>
        <end position="365"/>
    </location>
</feature>
<dbReference type="GO" id="GO:0035023">
    <property type="term" value="P:regulation of Rho protein signal transduction"/>
    <property type="evidence" value="ECO:0007669"/>
    <property type="project" value="TreeGrafter"/>
</dbReference>
<feature type="compositionally biased region" description="Polar residues" evidence="1">
    <location>
        <begin position="1444"/>
        <end position="1458"/>
    </location>
</feature>
<feature type="compositionally biased region" description="Polar residues" evidence="1">
    <location>
        <begin position="1029"/>
        <end position="1043"/>
    </location>
</feature>
<feature type="compositionally biased region" description="Polar residues" evidence="1">
    <location>
        <begin position="694"/>
        <end position="706"/>
    </location>
</feature>
<feature type="compositionally biased region" description="Basic and acidic residues" evidence="1">
    <location>
        <begin position="1049"/>
        <end position="1069"/>
    </location>
</feature>
<keyword evidence="2" id="KW-0808">Transferase</keyword>
<protein>
    <submittedName>
        <fullName evidence="2">A-kinase anchor protein 13</fullName>
    </submittedName>
</protein>
<evidence type="ECO:0000313" key="3">
    <source>
        <dbReference type="Proteomes" id="UP000314294"/>
    </source>
</evidence>
<feature type="compositionally biased region" description="Low complexity" evidence="1">
    <location>
        <begin position="816"/>
        <end position="833"/>
    </location>
</feature>
<feature type="compositionally biased region" description="Basic and acidic residues" evidence="1">
    <location>
        <begin position="740"/>
        <end position="761"/>
    </location>
</feature>
<feature type="compositionally biased region" description="Basic and acidic residues" evidence="1">
    <location>
        <begin position="1103"/>
        <end position="1132"/>
    </location>
</feature>
<feature type="compositionally biased region" description="Basic and acidic residues" evidence="1">
    <location>
        <begin position="1378"/>
        <end position="1388"/>
    </location>
</feature>
<evidence type="ECO:0000313" key="2">
    <source>
        <dbReference type="EMBL" id="TNN74016.1"/>
    </source>
</evidence>
<feature type="region of interest" description="Disordered" evidence="1">
    <location>
        <begin position="561"/>
        <end position="706"/>
    </location>
</feature>
<reference evidence="2 3" key="1">
    <citation type="submission" date="2019-03" db="EMBL/GenBank/DDBJ databases">
        <title>First draft genome of Liparis tanakae, snailfish: a comprehensive survey of snailfish specific genes.</title>
        <authorList>
            <person name="Kim W."/>
            <person name="Song I."/>
            <person name="Jeong J.-H."/>
            <person name="Kim D."/>
            <person name="Kim S."/>
            <person name="Ryu S."/>
            <person name="Song J.Y."/>
            <person name="Lee S.K."/>
        </authorList>
    </citation>
    <scope>NUCLEOTIDE SEQUENCE [LARGE SCALE GENOMIC DNA]</scope>
    <source>
        <tissue evidence="2">Muscle</tissue>
    </source>
</reference>
<feature type="compositionally biased region" description="Basic residues" evidence="1">
    <location>
        <begin position="800"/>
        <end position="812"/>
    </location>
</feature>
<dbReference type="OrthoDB" id="28045at2759"/>
<dbReference type="PANTHER" id="PTHR13944:SF21">
    <property type="entry name" value="CYSTS, ISOFORM C"/>
    <property type="match status" value="1"/>
</dbReference>
<dbReference type="PANTHER" id="PTHR13944">
    <property type="entry name" value="AGAP007712-PA"/>
    <property type="match status" value="1"/>
</dbReference>
<organism evidence="2 3">
    <name type="scientific">Liparis tanakae</name>
    <name type="common">Tanaka's snailfish</name>
    <dbReference type="NCBI Taxonomy" id="230148"/>
    <lineage>
        <taxon>Eukaryota</taxon>
        <taxon>Metazoa</taxon>
        <taxon>Chordata</taxon>
        <taxon>Craniata</taxon>
        <taxon>Vertebrata</taxon>
        <taxon>Euteleostomi</taxon>
        <taxon>Actinopterygii</taxon>
        <taxon>Neopterygii</taxon>
        <taxon>Teleostei</taxon>
        <taxon>Neoteleostei</taxon>
        <taxon>Acanthomorphata</taxon>
        <taxon>Eupercaria</taxon>
        <taxon>Perciformes</taxon>
        <taxon>Cottioidei</taxon>
        <taxon>Cottales</taxon>
        <taxon>Liparidae</taxon>
        <taxon>Liparis</taxon>
    </lineage>
</organism>
<feature type="compositionally biased region" description="Polar residues" evidence="1">
    <location>
        <begin position="371"/>
        <end position="383"/>
    </location>
</feature>
<feature type="compositionally biased region" description="Basic residues" evidence="1">
    <location>
        <begin position="403"/>
        <end position="413"/>
    </location>
</feature>
<feature type="region of interest" description="Disordered" evidence="1">
    <location>
        <begin position="1084"/>
        <end position="1151"/>
    </location>
</feature>
<dbReference type="Proteomes" id="UP000314294">
    <property type="component" value="Unassembled WGS sequence"/>
</dbReference>
<dbReference type="GO" id="GO:0016301">
    <property type="term" value="F:kinase activity"/>
    <property type="evidence" value="ECO:0007669"/>
    <property type="project" value="UniProtKB-KW"/>
</dbReference>